<protein>
    <recommendedName>
        <fullName evidence="4">Dihydropteridine reductase</fullName>
    </recommendedName>
</protein>
<feature type="transmembrane region" description="Helical" evidence="1">
    <location>
        <begin position="41"/>
        <end position="65"/>
    </location>
</feature>
<evidence type="ECO:0000313" key="2">
    <source>
        <dbReference type="EMBL" id="HIY78440.1"/>
    </source>
</evidence>
<reference evidence="2" key="1">
    <citation type="journal article" date="2021" name="PeerJ">
        <title>Extensive microbial diversity within the chicken gut microbiome revealed by metagenomics and culture.</title>
        <authorList>
            <person name="Gilroy R."/>
            <person name="Ravi A."/>
            <person name="Getino M."/>
            <person name="Pursley I."/>
            <person name="Horton D.L."/>
            <person name="Alikhan N.F."/>
            <person name="Baker D."/>
            <person name="Gharbi K."/>
            <person name="Hall N."/>
            <person name="Watson M."/>
            <person name="Adriaenssens E.M."/>
            <person name="Foster-Nyarko E."/>
            <person name="Jarju S."/>
            <person name="Secka A."/>
            <person name="Antonio M."/>
            <person name="Oren A."/>
            <person name="Chaudhuri R.R."/>
            <person name="La Ragione R."/>
            <person name="Hildebrand F."/>
            <person name="Pallen M.J."/>
        </authorList>
    </citation>
    <scope>NUCLEOTIDE SEQUENCE</scope>
    <source>
        <strain evidence="2">CHK199-9574</strain>
    </source>
</reference>
<gene>
    <name evidence="2" type="ORF">H9728_05285</name>
</gene>
<dbReference type="Proteomes" id="UP000824135">
    <property type="component" value="Unassembled WGS sequence"/>
</dbReference>
<organism evidence="2 3">
    <name type="scientific">Candidatus Borkfalkia excrementavium</name>
    <dbReference type="NCBI Taxonomy" id="2838505"/>
    <lineage>
        <taxon>Bacteria</taxon>
        <taxon>Bacillati</taxon>
        <taxon>Bacillota</taxon>
        <taxon>Clostridia</taxon>
        <taxon>Christensenellales</taxon>
        <taxon>Christensenellaceae</taxon>
        <taxon>Candidatus Borkfalkia</taxon>
    </lineage>
</organism>
<proteinExistence type="predicted"/>
<name>A0A9D1Z7R0_9FIRM</name>
<evidence type="ECO:0008006" key="4">
    <source>
        <dbReference type="Google" id="ProtNLM"/>
    </source>
</evidence>
<dbReference type="AlphaFoldDB" id="A0A9D1Z7R0"/>
<comment type="caution">
    <text evidence="2">The sequence shown here is derived from an EMBL/GenBank/DDBJ whole genome shotgun (WGS) entry which is preliminary data.</text>
</comment>
<keyword evidence="1" id="KW-0472">Membrane</keyword>
<feature type="transmembrane region" description="Helical" evidence="1">
    <location>
        <begin position="71"/>
        <end position="90"/>
    </location>
</feature>
<keyword evidence="1" id="KW-1133">Transmembrane helix</keyword>
<evidence type="ECO:0000313" key="3">
    <source>
        <dbReference type="Proteomes" id="UP000824135"/>
    </source>
</evidence>
<reference evidence="2" key="2">
    <citation type="submission" date="2021-04" db="EMBL/GenBank/DDBJ databases">
        <authorList>
            <person name="Gilroy R."/>
        </authorList>
    </citation>
    <scope>NUCLEOTIDE SEQUENCE</scope>
    <source>
        <strain evidence="2">CHK199-9574</strain>
    </source>
</reference>
<sequence length="115" mass="12900">MLQEKEKSYAEDLMREYSPEKKTDLDTLRALDRKVKQPAQIVAYTLGIIGALVLGVGMCLAMKVIGELMPLGIVIGVVGIAIVVANYFIYKAILKKRREKYSDEIVRLSNKILND</sequence>
<dbReference type="EMBL" id="DXCO01000035">
    <property type="protein sequence ID" value="HIY78440.1"/>
    <property type="molecule type" value="Genomic_DNA"/>
</dbReference>
<accession>A0A9D1Z7R0</accession>
<keyword evidence="1" id="KW-0812">Transmembrane</keyword>
<evidence type="ECO:0000256" key="1">
    <source>
        <dbReference type="SAM" id="Phobius"/>
    </source>
</evidence>